<evidence type="ECO:0000313" key="4">
    <source>
        <dbReference type="Proteomes" id="UP001157034"/>
    </source>
</evidence>
<dbReference type="Proteomes" id="UP001157034">
    <property type="component" value="Unassembled WGS sequence"/>
</dbReference>
<keyword evidence="1" id="KW-0238">DNA-binding</keyword>
<dbReference type="InterPro" id="IPR032783">
    <property type="entry name" value="AraC_lig"/>
</dbReference>
<gene>
    <name evidence="3" type="ORF">GCM10025881_23090</name>
</gene>
<proteinExistence type="predicted"/>
<dbReference type="Pfam" id="PF12852">
    <property type="entry name" value="Cupin_6"/>
    <property type="match status" value="1"/>
</dbReference>
<comment type="caution">
    <text evidence="3">The sequence shown here is derived from an EMBL/GenBank/DDBJ whole genome shotgun (WGS) entry which is preliminary data.</text>
</comment>
<dbReference type="RefSeq" id="WP_284254250.1">
    <property type="nucleotide sequence ID" value="NZ_BSVB01000001.1"/>
</dbReference>
<dbReference type="SUPFAM" id="SSF51182">
    <property type="entry name" value="RmlC-like cupins"/>
    <property type="match status" value="1"/>
</dbReference>
<dbReference type="InterPro" id="IPR011051">
    <property type="entry name" value="RmlC_Cupin_sf"/>
</dbReference>
<keyword evidence="4" id="KW-1185">Reference proteome</keyword>
<evidence type="ECO:0000256" key="1">
    <source>
        <dbReference type="ARBA" id="ARBA00023125"/>
    </source>
</evidence>
<reference evidence="4" key="1">
    <citation type="journal article" date="2019" name="Int. J. Syst. Evol. Microbiol.">
        <title>The Global Catalogue of Microorganisms (GCM) 10K type strain sequencing project: providing services to taxonomists for standard genome sequencing and annotation.</title>
        <authorList>
            <consortium name="The Broad Institute Genomics Platform"/>
            <consortium name="The Broad Institute Genome Sequencing Center for Infectious Disease"/>
            <person name="Wu L."/>
            <person name="Ma J."/>
        </authorList>
    </citation>
    <scope>NUCLEOTIDE SEQUENCE [LARGE SCALE GENOMIC DNA]</scope>
    <source>
        <strain evidence="4">NBRC 108894</strain>
    </source>
</reference>
<feature type="domain" description="AraC-type transcription regulator ligand-binding" evidence="2">
    <location>
        <begin position="2"/>
        <end position="161"/>
    </location>
</feature>
<evidence type="ECO:0000313" key="3">
    <source>
        <dbReference type="EMBL" id="GMA95485.1"/>
    </source>
</evidence>
<organism evidence="3 4">
    <name type="scientific">Pseudolysinimonas kribbensis</name>
    <dbReference type="NCBI Taxonomy" id="433641"/>
    <lineage>
        <taxon>Bacteria</taxon>
        <taxon>Bacillati</taxon>
        <taxon>Actinomycetota</taxon>
        <taxon>Actinomycetes</taxon>
        <taxon>Micrococcales</taxon>
        <taxon>Microbacteriaceae</taxon>
        <taxon>Pseudolysinimonas</taxon>
    </lineage>
</organism>
<sequence>MDALSRLLRMARLDAALDKHCLLAPATVMDIDRQGEREAAFHVLLEGECRFEVGDVVLELTAGDVVIVPSGSSHRVTTPGEGRPTGTIETRGPVFVTTRSVGGGHPAIDLYCGHYTYGPGAGAVLFDSLPTPLRVSLGSPEQQPLLSALSALLRTEALDEGAARRPS</sequence>
<accession>A0ABQ6K917</accession>
<evidence type="ECO:0000259" key="2">
    <source>
        <dbReference type="Pfam" id="PF12852"/>
    </source>
</evidence>
<protein>
    <recommendedName>
        <fullName evidence="2">AraC-type transcription regulator ligand-binding domain-containing protein</fullName>
    </recommendedName>
</protein>
<dbReference type="Gene3D" id="2.60.120.10">
    <property type="entry name" value="Jelly Rolls"/>
    <property type="match status" value="1"/>
</dbReference>
<dbReference type="EMBL" id="BSVB01000001">
    <property type="protein sequence ID" value="GMA95485.1"/>
    <property type="molecule type" value="Genomic_DNA"/>
</dbReference>
<dbReference type="InterPro" id="IPR014710">
    <property type="entry name" value="RmlC-like_jellyroll"/>
</dbReference>
<name>A0ABQ6K917_9MICO</name>